<organism evidence="2">
    <name type="scientific">bioreactor metagenome</name>
    <dbReference type="NCBI Taxonomy" id="1076179"/>
    <lineage>
        <taxon>unclassified sequences</taxon>
        <taxon>metagenomes</taxon>
        <taxon>ecological metagenomes</taxon>
    </lineage>
</organism>
<dbReference type="SUPFAM" id="SSF101801">
    <property type="entry name" value="Surface presentation of antigens (SPOA)"/>
    <property type="match status" value="1"/>
</dbReference>
<sequence>MLNTDVGDVIQLEHSINKPITVKVEHLPKFKGVVGIQNANYAVRITEILKEERDDEFRDVGE</sequence>
<name>A0A645JEC5_9ZZZZ</name>
<dbReference type="Pfam" id="PF01052">
    <property type="entry name" value="FliMN_C"/>
    <property type="match status" value="1"/>
</dbReference>
<protein>
    <recommendedName>
        <fullName evidence="1">Flagellar motor switch protein FliN-like C-terminal domain-containing protein</fullName>
    </recommendedName>
</protein>
<evidence type="ECO:0000259" key="1">
    <source>
        <dbReference type="Pfam" id="PF01052"/>
    </source>
</evidence>
<dbReference type="Gene3D" id="2.30.330.10">
    <property type="entry name" value="SpoA-like"/>
    <property type="match status" value="1"/>
</dbReference>
<reference evidence="2" key="1">
    <citation type="submission" date="2019-08" db="EMBL/GenBank/DDBJ databases">
        <authorList>
            <person name="Kucharzyk K."/>
            <person name="Murdoch R.W."/>
            <person name="Higgins S."/>
            <person name="Loffler F."/>
        </authorList>
    </citation>
    <scope>NUCLEOTIDE SEQUENCE</scope>
</reference>
<dbReference type="InterPro" id="IPR001543">
    <property type="entry name" value="FliN-like_C"/>
</dbReference>
<comment type="caution">
    <text evidence="2">The sequence shown here is derived from an EMBL/GenBank/DDBJ whole genome shotgun (WGS) entry which is preliminary data.</text>
</comment>
<evidence type="ECO:0000313" key="2">
    <source>
        <dbReference type="EMBL" id="MPN61440.1"/>
    </source>
</evidence>
<dbReference type="EMBL" id="VSSQ01138061">
    <property type="protein sequence ID" value="MPN61440.1"/>
    <property type="molecule type" value="Genomic_DNA"/>
</dbReference>
<dbReference type="AlphaFoldDB" id="A0A645JEC5"/>
<gene>
    <name evidence="2" type="ORF">SDC9_209177</name>
</gene>
<proteinExistence type="predicted"/>
<feature type="domain" description="Flagellar motor switch protein FliN-like C-terminal" evidence="1">
    <location>
        <begin position="2"/>
        <end position="49"/>
    </location>
</feature>
<accession>A0A645JEC5</accession>
<dbReference type="InterPro" id="IPR036429">
    <property type="entry name" value="SpoA-like_sf"/>
</dbReference>